<dbReference type="Proteomes" id="UP000503096">
    <property type="component" value="Chromosome"/>
</dbReference>
<protein>
    <submittedName>
        <fullName evidence="1">Uncharacterized protein</fullName>
    </submittedName>
</protein>
<dbReference type="KEGG" id="upl:DSM104440_00331"/>
<organism evidence="1 2">
    <name type="scientific">Usitatibacter palustris</name>
    <dbReference type="NCBI Taxonomy" id="2732487"/>
    <lineage>
        <taxon>Bacteria</taxon>
        <taxon>Pseudomonadati</taxon>
        <taxon>Pseudomonadota</taxon>
        <taxon>Betaproteobacteria</taxon>
        <taxon>Nitrosomonadales</taxon>
        <taxon>Usitatibacteraceae</taxon>
        <taxon>Usitatibacter</taxon>
    </lineage>
</organism>
<evidence type="ECO:0000313" key="1">
    <source>
        <dbReference type="EMBL" id="QJR13547.1"/>
    </source>
</evidence>
<proteinExistence type="predicted"/>
<dbReference type="AlphaFoldDB" id="A0A6M4H6H2"/>
<gene>
    <name evidence="1" type="ORF">DSM104440_00331</name>
</gene>
<sequence length="120" mass="14493">MLPKRIEGFLNTGDTVIADILAEGGTRCFVRIRPVPNPSVPREERRYLNSRWSMWEYWWYDFRRMELRPGWEELSDDYDMFLVTDEAIRTKSEVEFYVALRKWVPPTVELQHFWDSACPE</sequence>
<evidence type="ECO:0000313" key="2">
    <source>
        <dbReference type="Proteomes" id="UP000503096"/>
    </source>
</evidence>
<dbReference type="RefSeq" id="WP_171160223.1">
    <property type="nucleotide sequence ID" value="NZ_CP053073.1"/>
</dbReference>
<dbReference type="EMBL" id="CP053073">
    <property type="protein sequence ID" value="QJR13547.1"/>
    <property type="molecule type" value="Genomic_DNA"/>
</dbReference>
<name>A0A6M4H6H2_9PROT</name>
<accession>A0A6M4H6H2</accession>
<keyword evidence="2" id="KW-1185">Reference proteome</keyword>
<reference evidence="1 2" key="1">
    <citation type="submission" date="2020-04" db="EMBL/GenBank/DDBJ databases">
        <title>Usitatibacter rugosus gen. nov., sp. nov. and Usitatibacter palustris sp. nov., novel members of Usitatibacteraceae fam. nov. within the order Nitrosomonadales isolated from soil.</title>
        <authorList>
            <person name="Huber K.J."/>
            <person name="Neumann-Schaal M."/>
            <person name="Geppert A."/>
            <person name="Luckner M."/>
            <person name="Wanner G."/>
            <person name="Overmann J."/>
        </authorList>
    </citation>
    <scope>NUCLEOTIDE SEQUENCE [LARGE SCALE GENOMIC DNA]</scope>
    <source>
        <strain evidence="1 2">Swamp67</strain>
    </source>
</reference>
<dbReference type="InParanoid" id="A0A6M4H6H2"/>